<dbReference type="EMBL" id="CAADFP010000055">
    <property type="protein sequence ID" value="VFK27940.1"/>
    <property type="molecule type" value="Genomic_DNA"/>
</dbReference>
<dbReference type="GO" id="GO:0003964">
    <property type="term" value="F:RNA-directed DNA polymerase activity"/>
    <property type="evidence" value="ECO:0007669"/>
    <property type="project" value="UniProtKB-KW"/>
</dbReference>
<evidence type="ECO:0000313" key="1">
    <source>
        <dbReference type="EMBL" id="VFK11715.1"/>
    </source>
</evidence>
<sequence length="64" mass="7399">MDNIRNLVERLKGKRYRAKLVRRSYIPKENGKQRPLGIPALEDKLVQLGCAKILTAIYEQDFVA</sequence>
<dbReference type="SUPFAM" id="SSF56672">
    <property type="entry name" value="DNA/RNA polymerases"/>
    <property type="match status" value="1"/>
</dbReference>
<name>A0A450XF73_9GAMM</name>
<organism evidence="2">
    <name type="scientific">Candidatus Kentrum sp. LPFa</name>
    <dbReference type="NCBI Taxonomy" id="2126335"/>
    <lineage>
        <taxon>Bacteria</taxon>
        <taxon>Pseudomonadati</taxon>
        <taxon>Pseudomonadota</taxon>
        <taxon>Gammaproteobacteria</taxon>
        <taxon>Candidatus Kentrum</taxon>
    </lineage>
</organism>
<keyword evidence="2" id="KW-0695">RNA-directed DNA polymerase</keyword>
<dbReference type="AlphaFoldDB" id="A0A450XF73"/>
<gene>
    <name evidence="1" type="ORF">BECKLPF1236A_GA0070988_1006013</name>
    <name evidence="2" type="ORF">BECKLPF1236C_GA0070990_100557</name>
</gene>
<dbReference type="EMBL" id="CAADFM010000060">
    <property type="protein sequence ID" value="VFK11715.1"/>
    <property type="molecule type" value="Genomic_DNA"/>
</dbReference>
<keyword evidence="2" id="KW-0808">Transferase</keyword>
<dbReference type="InterPro" id="IPR043502">
    <property type="entry name" value="DNA/RNA_pol_sf"/>
</dbReference>
<keyword evidence="2" id="KW-0548">Nucleotidyltransferase</keyword>
<accession>A0A450XF73</accession>
<protein>
    <submittedName>
        <fullName evidence="2">Reverse transcriptase (RNA-dependent DNA polymerase)</fullName>
    </submittedName>
</protein>
<reference evidence="2" key="1">
    <citation type="submission" date="2019-02" db="EMBL/GenBank/DDBJ databases">
        <authorList>
            <person name="Gruber-Vodicka R. H."/>
            <person name="Seah K. B. B."/>
        </authorList>
    </citation>
    <scope>NUCLEOTIDE SEQUENCE</scope>
    <source>
        <strain evidence="1">BECK_S312</strain>
        <strain evidence="2">BECK_S426</strain>
    </source>
</reference>
<evidence type="ECO:0000313" key="2">
    <source>
        <dbReference type="EMBL" id="VFK27940.1"/>
    </source>
</evidence>
<proteinExistence type="predicted"/>